<dbReference type="AlphaFoldDB" id="A0A9W8JH19"/>
<evidence type="ECO:0000256" key="1">
    <source>
        <dbReference type="SAM" id="MobiDB-lite"/>
    </source>
</evidence>
<feature type="non-terminal residue" evidence="2">
    <location>
        <position position="1"/>
    </location>
</feature>
<name>A0A9W8JH19_9AGAR</name>
<evidence type="ECO:0000313" key="3">
    <source>
        <dbReference type="Proteomes" id="UP001140091"/>
    </source>
</evidence>
<feature type="region of interest" description="Disordered" evidence="1">
    <location>
        <begin position="68"/>
        <end position="114"/>
    </location>
</feature>
<evidence type="ECO:0000313" key="2">
    <source>
        <dbReference type="EMBL" id="KAJ2933418.1"/>
    </source>
</evidence>
<reference evidence="2" key="1">
    <citation type="submission" date="2022-06" db="EMBL/GenBank/DDBJ databases">
        <title>Genome Sequence of Candolleomyces eurysporus.</title>
        <authorList>
            <person name="Buettner E."/>
        </authorList>
    </citation>
    <scope>NUCLEOTIDE SEQUENCE</scope>
    <source>
        <strain evidence="2">VTCC 930004</strain>
    </source>
</reference>
<sequence length="114" mass="12830">MIDNNGIVYDNTFPVAEKSDPKIEQAYKQWYTSPFLNNPVSLQYNHTITMTDTHGVAVDFAVINITDPDTPNNVNLDDASDSDPNSKGGRTRQVLVDDQDPEIHYEGEWTSARQ</sequence>
<dbReference type="EMBL" id="JANBPK010000743">
    <property type="protein sequence ID" value="KAJ2933418.1"/>
    <property type="molecule type" value="Genomic_DNA"/>
</dbReference>
<protein>
    <submittedName>
        <fullName evidence="2">Uncharacterized protein</fullName>
    </submittedName>
</protein>
<organism evidence="2 3">
    <name type="scientific">Candolleomyces eurysporus</name>
    <dbReference type="NCBI Taxonomy" id="2828524"/>
    <lineage>
        <taxon>Eukaryota</taxon>
        <taxon>Fungi</taxon>
        <taxon>Dikarya</taxon>
        <taxon>Basidiomycota</taxon>
        <taxon>Agaricomycotina</taxon>
        <taxon>Agaricomycetes</taxon>
        <taxon>Agaricomycetidae</taxon>
        <taxon>Agaricales</taxon>
        <taxon>Agaricineae</taxon>
        <taxon>Psathyrellaceae</taxon>
        <taxon>Candolleomyces</taxon>
    </lineage>
</organism>
<dbReference type="Proteomes" id="UP001140091">
    <property type="component" value="Unassembled WGS sequence"/>
</dbReference>
<gene>
    <name evidence="2" type="ORF">H1R20_g3671</name>
</gene>
<comment type="caution">
    <text evidence="2">The sequence shown here is derived from an EMBL/GenBank/DDBJ whole genome shotgun (WGS) entry which is preliminary data.</text>
</comment>
<proteinExistence type="predicted"/>
<accession>A0A9W8JH19</accession>
<keyword evidence="3" id="KW-1185">Reference proteome</keyword>
<dbReference type="OrthoDB" id="3025690at2759"/>